<dbReference type="AlphaFoldDB" id="A0A556RSI0"/>
<proteinExistence type="predicted"/>
<dbReference type="EMBL" id="VMHL01000001">
    <property type="protein sequence ID" value="TSJ91855.1"/>
    <property type="molecule type" value="Genomic_DNA"/>
</dbReference>
<dbReference type="InterPro" id="IPR038724">
    <property type="entry name" value="RepA"/>
</dbReference>
<dbReference type="InterPro" id="IPR027417">
    <property type="entry name" value="P-loop_NTPase"/>
</dbReference>
<dbReference type="Proteomes" id="UP000319138">
    <property type="component" value="Unassembled WGS sequence"/>
</dbReference>
<dbReference type="Pfam" id="PF13481">
    <property type="entry name" value="AAA_25"/>
    <property type="match status" value="1"/>
</dbReference>
<dbReference type="RefSeq" id="WP_144187627.1">
    <property type="nucleotide sequence ID" value="NZ_VMHL01000001.1"/>
</dbReference>
<protein>
    <submittedName>
        <fullName evidence="1">AAA family ATPase</fullName>
    </submittedName>
</protein>
<evidence type="ECO:0000313" key="2">
    <source>
        <dbReference type="Proteomes" id="UP000319138"/>
    </source>
</evidence>
<organism evidence="1 2">
    <name type="scientific">Gilliamella apicola</name>
    <dbReference type="NCBI Taxonomy" id="1196095"/>
    <lineage>
        <taxon>Bacteria</taxon>
        <taxon>Pseudomonadati</taxon>
        <taxon>Pseudomonadota</taxon>
        <taxon>Gammaproteobacteria</taxon>
        <taxon>Orbales</taxon>
        <taxon>Orbaceae</taxon>
        <taxon>Gilliamella</taxon>
    </lineage>
</organism>
<accession>A0A556RSI0</accession>
<gene>
    <name evidence="1" type="ORF">FPQ14_00895</name>
</gene>
<sequence>MSIVTKSGYKRKSSLPISIGFEGYNSIQNYIIKNILPMQSLCCIYGQSGTFKSFLAISLGCSIACGKEWSGNKVKQGAILYIAGEGGTGVPKRIKAWFDYHNINSSIPLFVINRPVFPLVKEDVDELKLACLDAENEFGMKVSLIIIDTLARCLGSADENSAKDMGAFISGCDKLKGDTGASILIVHHTGKDESRGARGSSALTASLDCEFFISKDGKNGNNQSLIVECTKMKDMEPPPRKAYALKNIELYYDQEQELISSLTVVDEPYEPRTQQLPNELKGINNLTKNHVVLFETIKKQLNENQICTKNIIKQSLKKQGIKNIDGGYYKWLEKLIKEDVIKISIIDNQSIELIK</sequence>
<name>A0A556RSI0_9GAMM</name>
<dbReference type="SUPFAM" id="SSF52540">
    <property type="entry name" value="P-loop containing nucleoside triphosphate hydrolases"/>
    <property type="match status" value="1"/>
</dbReference>
<evidence type="ECO:0000313" key="1">
    <source>
        <dbReference type="EMBL" id="TSJ91855.1"/>
    </source>
</evidence>
<dbReference type="Gene3D" id="3.40.50.300">
    <property type="entry name" value="P-loop containing nucleotide triphosphate hydrolases"/>
    <property type="match status" value="1"/>
</dbReference>
<reference evidence="1 2" key="1">
    <citation type="submission" date="2019-07" db="EMBL/GenBank/DDBJ databases">
        <title>Gilliamella genomes.</title>
        <authorList>
            <person name="Zheng H."/>
        </authorList>
    </citation>
    <scope>NUCLEOTIDE SEQUENCE [LARGE SCALE GENOMIC DNA]</scope>
    <source>
        <strain evidence="1 2">W8131</strain>
    </source>
</reference>
<comment type="caution">
    <text evidence="1">The sequence shown here is derived from an EMBL/GenBank/DDBJ whole genome shotgun (WGS) entry which is preliminary data.</text>
</comment>
<dbReference type="CDD" id="cd01125">
    <property type="entry name" value="RepA_RSF1010_like"/>
    <property type="match status" value="1"/>
</dbReference>